<evidence type="ECO:0000313" key="12">
    <source>
        <dbReference type="Proteomes" id="UP000319424"/>
    </source>
</evidence>
<gene>
    <name evidence="6" type="primary">khpB</name>
    <name evidence="6" type="synonym">eloR</name>
    <name evidence="9" type="ORF">BBG48_004230</name>
    <name evidence="10" type="ORF">FL857_08920</name>
</gene>
<evidence type="ECO:0000313" key="10">
    <source>
        <dbReference type="EMBL" id="TRW24195.1"/>
    </source>
</evidence>
<dbReference type="PANTHER" id="PTHR35800">
    <property type="entry name" value="PROTEIN JAG"/>
    <property type="match status" value="1"/>
</dbReference>
<dbReference type="EMBL" id="MBEW02000006">
    <property type="protein sequence ID" value="RDY21565.1"/>
    <property type="molecule type" value="Genomic_DNA"/>
</dbReference>
<dbReference type="InterPro" id="IPR038008">
    <property type="entry name" value="Jag_KH"/>
</dbReference>
<dbReference type="CDD" id="cd02644">
    <property type="entry name" value="R3H_jag"/>
    <property type="match status" value="1"/>
</dbReference>
<dbReference type="InterPro" id="IPR001374">
    <property type="entry name" value="R3H_dom"/>
</dbReference>
<evidence type="ECO:0000256" key="3">
    <source>
        <dbReference type="ARBA" id="ARBA00022960"/>
    </source>
</evidence>
<dbReference type="SMART" id="SM00393">
    <property type="entry name" value="R3H"/>
    <property type="match status" value="1"/>
</dbReference>
<dbReference type="SMART" id="SM01245">
    <property type="entry name" value="Jag_N"/>
    <property type="match status" value="1"/>
</dbReference>
<dbReference type="GO" id="GO:0009252">
    <property type="term" value="P:peptidoglycan biosynthetic process"/>
    <property type="evidence" value="ECO:0007669"/>
    <property type="project" value="UniProtKB-UniRule"/>
</dbReference>
<dbReference type="EMBL" id="VJXW01000014">
    <property type="protein sequence ID" value="TRW24195.1"/>
    <property type="molecule type" value="Genomic_DNA"/>
</dbReference>
<dbReference type="GO" id="GO:0003723">
    <property type="term" value="F:RNA binding"/>
    <property type="evidence" value="ECO:0007669"/>
    <property type="project" value="UniProtKB-UniRule"/>
</dbReference>
<dbReference type="InterPro" id="IPR034079">
    <property type="entry name" value="R3H_KhpB"/>
</dbReference>
<dbReference type="Pfam" id="PF13083">
    <property type="entry name" value="KH_KhpA-B"/>
    <property type="match status" value="1"/>
</dbReference>
<dbReference type="Proteomes" id="UP000319424">
    <property type="component" value="Unassembled WGS sequence"/>
</dbReference>
<dbReference type="Gene3D" id="3.30.1370.50">
    <property type="entry name" value="R3H-like domain"/>
    <property type="match status" value="1"/>
</dbReference>
<dbReference type="STRING" id="1871336.BBG48_01830"/>
<accession>A0A371IM39</accession>
<dbReference type="CDD" id="cd02414">
    <property type="entry name" value="KH-II_Jag"/>
    <property type="match status" value="1"/>
</dbReference>
<dbReference type="InterPro" id="IPR036867">
    <property type="entry name" value="R3H_dom_sf"/>
</dbReference>
<dbReference type="PROSITE" id="PS51061">
    <property type="entry name" value="R3H"/>
    <property type="match status" value="1"/>
</dbReference>
<evidence type="ECO:0000256" key="1">
    <source>
        <dbReference type="ARBA" id="ARBA00022490"/>
    </source>
</evidence>
<comment type="function">
    <text evidence="6">A probable RNA chaperone. Forms a complex with KhpA which binds to cellular RNA and controls its expression. Plays a role in peptidoglycan (PG) homeostasis and cell length regulation.</text>
</comment>
<proteinExistence type="inferred from homology"/>
<dbReference type="Pfam" id="PF14804">
    <property type="entry name" value="Jag_N"/>
    <property type="match status" value="1"/>
</dbReference>
<reference evidence="9 11" key="1">
    <citation type="journal article" date="2016" name="Genome Announc.">
        <title>Draft Genome Sequence of Criibacterium bergeronii gen. nov., sp. nov., Strain CCRI-22567T, Isolated from a Vaginal Sample from a Woman with Bacterial Vaginosis.</title>
        <authorList>
            <person name="Maheux A.F."/>
            <person name="Berube E."/>
            <person name="Boudreau D.K."/>
            <person name="Raymond F."/>
            <person name="Corbeil J."/>
            <person name="Roy P.H."/>
            <person name="Boissinot M."/>
            <person name="Omar R.F."/>
        </authorList>
    </citation>
    <scope>NUCLEOTIDE SEQUENCE [LARGE SCALE GENOMIC DNA]</scope>
    <source>
        <strain evidence="9 11">CCRI-22567</strain>
    </source>
</reference>
<keyword evidence="2 6" id="KW-0694">RNA-binding</keyword>
<organism evidence="9 11">
    <name type="scientific">Criibacterium bergeronii</name>
    <dbReference type="NCBI Taxonomy" id="1871336"/>
    <lineage>
        <taxon>Bacteria</taxon>
        <taxon>Bacillati</taxon>
        <taxon>Bacillota</taxon>
        <taxon>Clostridia</taxon>
        <taxon>Peptostreptococcales</taxon>
        <taxon>Filifactoraceae</taxon>
        <taxon>Criibacterium</taxon>
    </lineage>
</organism>
<dbReference type="InterPro" id="IPR015946">
    <property type="entry name" value="KH_dom-like_a/b"/>
</dbReference>
<dbReference type="GO" id="GO:0005737">
    <property type="term" value="C:cytoplasm"/>
    <property type="evidence" value="ECO:0007669"/>
    <property type="project" value="UniProtKB-SubCell"/>
</dbReference>
<protein>
    <recommendedName>
        <fullName evidence="6">RNA-binding protein KhpB</fullName>
    </recommendedName>
    <alternativeName>
        <fullName evidence="6">RNA-binding protein EloR</fullName>
    </alternativeName>
</protein>
<dbReference type="InterPro" id="IPR038247">
    <property type="entry name" value="Jag_N_dom_sf"/>
</dbReference>
<reference evidence="9" key="2">
    <citation type="submission" date="2018-07" db="EMBL/GenBank/DDBJ databases">
        <authorList>
            <person name="Quirk P.G."/>
            <person name="Krulwich T.A."/>
        </authorList>
    </citation>
    <scope>NUCLEOTIDE SEQUENCE</scope>
    <source>
        <strain evidence="9">CCRI-22567</strain>
    </source>
</reference>
<dbReference type="Gene3D" id="3.30.300.20">
    <property type="match status" value="1"/>
</dbReference>
<evidence type="ECO:0000256" key="7">
    <source>
        <dbReference type="SAM" id="MobiDB-lite"/>
    </source>
</evidence>
<evidence type="ECO:0000256" key="4">
    <source>
        <dbReference type="ARBA" id="ARBA00023186"/>
    </source>
</evidence>
<dbReference type="OrthoDB" id="9794483at2"/>
<dbReference type="Proteomes" id="UP000093352">
    <property type="component" value="Unassembled WGS sequence"/>
</dbReference>
<dbReference type="GO" id="GO:0008360">
    <property type="term" value="P:regulation of cell shape"/>
    <property type="evidence" value="ECO:0007669"/>
    <property type="project" value="UniProtKB-KW"/>
</dbReference>
<evidence type="ECO:0000256" key="6">
    <source>
        <dbReference type="HAMAP-Rule" id="MF_00867"/>
    </source>
</evidence>
<keyword evidence="5 6" id="KW-0961">Cell wall biogenesis/degradation</keyword>
<feature type="compositionally biased region" description="Basic and acidic residues" evidence="7">
    <location>
        <begin position="248"/>
        <end position="270"/>
    </location>
</feature>
<dbReference type="PANTHER" id="PTHR35800:SF1">
    <property type="entry name" value="RNA-BINDING PROTEIN KHPB"/>
    <property type="match status" value="1"/>
</dbReference>
<comment type="similarity">
    <text evidence="6">Belongs to the KhpB RNA-binding protein family.</text>
</comment>
<comment type="domain">
    <text evidence="6">Has an N-terminal Jag-N domain and 2 RNA-binding domains (KH and R3H).</text>
</comment>
<sequence length="276" mass="31659">MEFTGKTYEEALQKAKDYYEVSSDDSLDIKVMAEGSKGFLGLGAKDYVIKVEQLPNSLEKNINEFRSEQIENANQNDAISTTAAASVSSEEDIQAKMNHIQKFIKEIYNSIDIEPEIKTDYDGENINVVISGEGASALIGRRGQGLDALQFITGIVANKDADYKRVLIDIENYRDKRQASLEQYAKSMARKAVREKRNVRLEPMNPYERRIVHFALQGDKKIETYSQGEDPDRYVVISYKGYKKYDRITPSRVENEEQQPRPKYDYGEYKDETEEL</sequence>
<reference evidence="10 12" key="3">
    <citation type="submission" date="2019-07" db="EMBL/GenBank/DDBJ databases">
        <title>Criibacterium bergeronii gen. nov., sp. nov. isolated from human clinical samples.</title>
        <authorList>
            <person name="Maheux A.F."/>
            <person name="Boudreau D.K."/>
            <person name="Berube E."/>
            <person name="Brodeur S."/>
            <person name="Bernard K.A."/>
            <person name="Abed J.Y."/>
            <person name="Ducrey E."/>
            <person name="Guay E.F."/>
            <person name="Raymond F."/>
            <person name="Corbeil J."/>
            <person name="Domingo M.-C."/>
            <person name="Roy P.H."/>
            <person name="Boissinot M."/>
            <person name="Tocheva E.I."/>
            <person name="Omar R.F."/>
        </authorList>
    </citation>
    <scope>NUCLEOTIDE SEQUENCE [LARGE SCALE GENOMIC DNA]</scope>
    <source>
        <strain evidence="10 12">CCRI-24246</strain>
    </source>
</reference>
<evidence type="ECO:0000259" key="8">
    <source>
        <dbReference type="PROSITE" id="PS51061"/>
    </source>
</evidence>
<evidence type="ECO:0000256" key="5">
    <source>
        <dbReference type="ARBA" id="ARBA00023316"/>
    </source>
</evidence>
<dbReference type="InterPro" id="IPR032782">
    <property type="entry name" value="KhpB_N"/>
</dbReference>
<dbReference type="RefSeq" id="WP_068912319.1">
    <property type="nucleotide sequence ID" value="NZ_MBEW02000006.1"/>
</dbReference>
<keyword evidence="1 6" id="KW-0963">Cytoplasm</keyword>
<dbReference type="AlphaFoldDB" id="A0A371IM39"/>
<feature type="region of interest" description="Jag_N domain" evidence="6">
    <location>
        <begin position="2"/>
        <end position="52"/>
    </location>
</feature>
<keyword evidence="4 6" id="KW-0143">Chaperone</keyword>
<comment type="caution">
    <text evidence="9">The sequence shown here is derived from an EMBL/GenBank/DDBJ whole genome shotgun (WGS) entry which is preliminary data.</text>
</comment>
<evidence type="ECO:0000313" key="9">
    <source>
        <dbReference type="EMBL" id="RDY21565.1"/>
    </source>
</evidence>
<keyword evidence="11" id="KW-1185">Reference proteome</keyword>
<dbReference type="NCBIfam" id="NF041568">
    <property type="entry name" value="Jag_EloR"/>
    <property type="match status" value="1"/>
</dbReference>
<dbReference type="Gene3D" id="3.30.30.80">
    <property type="entry name" value="probable RNA-binding protein from clostridium symbiosum atcc 14940"/>
    <property type="match status" value="1"/>
</dbReference>
<evidence type="ECO:0000256" key="2">
    <source>
        <dbReference type="ARBA" id="ARBA00022884"/>
    </source>
</evidence>
<comment type="subunit">
    <text evidence="6">Forms a complex with KhpA.</text>
</comment>
<dbReference type="Pfam" id="PF01424">
    <property type="entry name" value="R3H"/>
    <property type="match status" value="1"/>
</dbReference>
<keyword evidence="3 6" id="KW-0133">Cell shape</keyword>
<feature type="domain" description="R3H" evidence="8">
    <location>
        <begin position="175"/>
        <end position="241"/>
    </location>
</feature>
<comment type="subcellular location">
    <subcellularLocation>
        <location evidence="6">Cytoplasm</location>
    </subcellularLocation>
</comment>
<evidence type="ECO:0000313" key="11">
    <source>
        <dbReference type="Proteomes" id="UP000093352"/>
    </source>
</evidence>
<dbReference type="HAMAP" id="MF_00867">
    <property type="entry name" value="KhpB"/>
    <property type="match status" value="1"/>
</dbReference>
<feature type="region of interest" description="Disordered" evidence="7">
    <location>
        <begin position="248"/>
        <end position="276"/>
    </location>
</feature>
<dbReference type="GO" id="GO:0071555">
    <property type="term" value="P:cell wall organization"/>
    <property type="evidence" value="ECO:0007669"/>
    <property type="project" value="UniProtKB-KW"/>
</dbReference>
<dbReference type="SUPFAM" id="SSF82708">
    <property type="entry name" value="R3H domain"/>
    <property type="match status" value="1"/>
</dbReference>
<dbReference type="InterPro" id="IPR039247">
    <property type="entry name" value="KhpB"/>
</dbReference>
<name>A0A371IM39_9FIRM</name>